<proteinExistence type="predicted"/>
<organism evidence="2 3">
    <name type="scientific">Gossypium arboreum</name>
    <name type="common">Tree cotton</name>
    <name type="synonym">Gossypium nanking</name>
    <dbReference type="NCBI Taxonomy" id="29729"/>
    <lineage>
        <taxon>Eukaryota</taxon>
        <taxon>Viridiplantae</taxon>
        <taxon>Streptophyta</taxon>
        <taxon>Embryophyta</taxon>
        <taxon>Tracheophyta</taxon>
        <taxon>Spermatophyta</taxon>
        <taxon>Magnoliopsida</taxon>
        <taxon>eudicotyledons</taxon>
        <taxon>Gunneridae</taxon>
        <taxon>Pentapetalae</taxon>
        <taxon>rosids</taxon>
        <taxon>malvids</taxon>
        <taxon>Malvales</taxon>
        <taxon>Malvaceae</taxon>
        <taxon>Malvoideae</taxon>
        <taxon>Gossypium</taxon>
    </lineage>
</organism>
<name>A0A0B0N0U5_GOSAR</name>
<dbReference type="InterPro" id="IPR005162">
    <property type="entry name" value="Retrotrans_gag_dom"/>
</dbReference>
<reference evidence="3" key="1">
    <citation type="submission" date="2014-09" db="EMBL/GenBank/DDBJ databases">
        <authorList>
            <person name="Mudge J."/>
            <person name="Ramaraj T."/>
            <person name="Lindquist I.E."/>
            <person name="Bharti A.K."/>
            <person name="Sundararajan A."/>
            <person name="Cameron C.T."/>
            <person name="Woodward J.E."/>
            <person name="May G.D."/>
            <person name="Brubaker C."/>
            <person name="Broadhvest J."/>
            <person name="Wilkins T.A."/>
        </authorList>
    </citation>
    <scope>NUCLEOTIDE SEQUENCE</scope>
    <source>
        <strain evidence="3">cv. AKA8401</strain>
    </source>
</reference>
<dbReference type="PANTHER" id="PTHR34482">
    <property type="entry name" value="DNA DAMAGE-INDUCIBLE PROTEIN 1-LIKE"/>
    <property type="match status" value="1"/>
</dbReference>
<evidence type="ECO:0000313" key="3">
    <source>
        <dbReference type="Proteomes" id="UP000032142"/>
    </source>
</evidence>
<protein>
    <submittedName>
        <fullName evidence="2">DNA-dependent protein kinase catalytic subunit</fullName>
    </submittedName>
</protein>
<dbReference type="PANTHER" id="PTHR34482:SF36">
    <property type="entry name" value="RETROTRANSPOSON GAG DOMAIN-CONTAINING PROTEIN"/>
    <property type="match status" value="1"/>
</dbReference>
<dbReference type="Proteomes" id="UP000032142">
    <property type="component" value="Unassembled WGS sequence"/>
</dbReference>
<dbReference type="AlphaFoldDB" id="A0A0B0N0U5"/>
<accession>A0A0B0N0U5</accession>
<gene>
    <name evidence="2" type="ORF">F383_32989</name>
</gene>
<evidence type="ECO:0000259" key="1">
    <source>
        <dbReference type="Pfam" id="PF03732"/>
    </source>
</evidence>
<keyword evidence="2" id="KW-0808">Transferase</keyword>
<dbReference type="Pfam" id="PF03732">
    <property type="entry name" value="Retrotrans_gag"/>
    <property type="match status" value="1"/>
</dbReference>
<comment type="caution">
    <text evidence="2">The sequence shown here is derived from an EMBL/GenBank/DDBJ whole genome shotgun (WGS) entry which is preliminary data.</text>
</comment>
<dbReference type="GO" id="GO:0016301">
    <property type="term" value="F:kinase activity"/>
    <property type="evidence" value="ECO:0007669"/>
    <property type="project" value="UniProtKB-KW"/>
</dbReference>
<evidence type="ECO:0000313" key="2">
    <source>
        <dbReference type="EMBL" id="KHG06650.1"/>
    </source>
</evidence>
<sequence>MPTYARFWCQMDCFSQYTPHGLAHEYVAWLCGISQLPYRVGHELGHDHVLSVQMSTWPVTRACLWPLNGSQSSVVDDVESNTPAFVHEVAQFESKPVLAEEFKANVDDDLEIAEFWLENTIRVFDELSYTSAECLKYAVSFLRDTVYQWWNTLVSVVLKERVTWEFFQAEFKKKFISQRFIDQKHKEFLELKQGPIMCKRFKDGLNEDIRLLVGILEMKEFVVLVDRASTRGRPLRNVGNVTISRGTKKDSAVRSEARVPVRAYAIRAREDASSPDVITVRVYLLSLPGL</sequence>
<dbReference type="EMBL" id="JRRC01457150">
    <property type="protein sequence ID" value="KHG06650.1"/>
    <property type="molecule type" value="Genomic_DNA"/>
</dbReference>
<keyword evidence="2" id="KW-0418">Kinase</keyword>
<feature type="domain" description="Retrotransposon gag" evidence="1">
    <location>
        <begin position="136"/>
        <end position="194"/>
    </location>
</feature>
<keyword evidence="3" id="KW-1185">Reference proteome</keyword>